<dbReference type="PANTHER" id="PTHR15954:SF4">
    <property type="entry name" value="VACUOLAR PROTEIN SORTING-ASSOCIATED PROTEIN 51 HOMOLOG"/>
    <property type="match status" value="1"/>
</dbReference>
<dbReference type="GO" id="GO:0005829">
    <property type="term" value="C:cytosol"/>
    <property type="evidence" value="ECO:0007669"/>
    <property type="project" value="GOC"/>
</dbReference>
<comment type="caution">
    <text evidence="4">The sequence shown here is derived from an EMBL/GenBank/DDBJ whole genome shotgun (WGS) entry which is preliminary data.</text>
</comment>
<comment type="similarity">
    <text evidence="1 3">Belongs to the VPS51 family.</text>
</comment>
<evidence type="ECO:0000256" key="2">
    <source>
        <dbReference type="ARBA" id="ARBA00016122"/>
    </source>
</evidence>
<evidence type="ECO:0000313" key="4">
    <source>
        <dbReference type="EMBL" id="CAB4037028.1"/>
    </source>
</evidence>
<evidence type="ECO:0000256" key="3">
    <source>
        <dbReference type="RuleBase" id="RU368010"/>
    </source>
</evidence>
<dbReference type="GO" id="GO:0016020">
    <property type="term" value="C:membrane"/>
    <property type="evidence" value="ECO:0007669"/>
    <property type="project" value="TreeGrafter"/>
</dbReference>
<dbReference type="InterPro" id="IPR014812">
    <property type="entry name" value="Vps51"/>
</dbReference>
<keyword evidence="3" id="KW-0445">Lipid transport</keyword>
<keyword evidence="3" id="KW-0333">Golgi apparatus</keyword>
<dbReference type="Proteomes" id="UP001152795">
    <property type="component" value="Unassembled WGS sequence"/>
</dbReference>
<reference evidence="4" key="1">
    <citation type="submission" date="2020-04" db="EMBL/GenBank/DDBJ databases">
        <authorList>
            <person name="Alioto T."/>
            <person name="Alioto T."/>
            <person name="Gomez Garrido J."/>
        </authorList>
    </citation>
    <scope>NUCLEOTIDE SEQUENCE</scope>
    <source>
        <strain evidence="4">A484AB</strain>
    </source>
</reference>
<organism evidence="4 5">
    <name type="scientific">Paramuricea clavata</name>
    <name type="common">Red gorgonian</name>
    <name type="synonym">Violescent sea-whip</name>
    <dbReference type="NCBI Taxonomy" id="317549"/>
    <lineage>
        <taxon>Eukaryota</taxon>
        <taxon>Metazoa</taxon>
        <taxon>Cnidaria</taxon>
        <taxon>Anthozoa</taxon>
        <taxon>Octocorallia</taxon>
        <taxon>Malacalcyonacea</taxon>
        <taxon>Plexauridae</taxon>
        <taxon>Paramuricea</taxon>
    </lineage>
</organism>
<dbReference type="GO" id="GO:0015031">
    <property type="term" value="P:protein transport"/>
    <property type="evidence" value="ECO:0007669"/>
    <property type="project" value="UniProtKB-UniRule"/>
</dbReference>
<dbReference type="OrthoDB" id="203678at2759"/>
<comment type="subcellular location">
    <subcellularLocation>
        <location evidence="3">Golgi apparatus</location>
        <location evidence="3">trans-Golgi network</location>
    </subcellularLocation>
</comment>
<accession>A0A7D9LM51</accession>
<evidence type="ECO:0000256" key="1">
    <source>
        <dbReference type="ARBA" id="ARBA00006080"/>
    </source>
</evidence>
<keyword evidence="3" id="KW-0813">Transport</keyword>
<evidence type="ECO:0000313" key="5">
    <source>
        <dbReference type="Proteomes" id="UP001152795"/>
    </source>
</evidence>
<dbReference type="GO" id="GO:0032456">
    <property type="term" value="P:endocytic recycling"/>
    <property type="evidence" value="ECO:0007669"/>
    <property type="project" value="TreeGrafter"/>
</dbReference>
<dbReference type="GO" id="GO:0006869">
    <property type="term" value="P:lipid transport"/>
    <property type="evidence" value="ECO:0007669"/>
    <property type="project" value="UniProtKB-UniRule"/>
</dbReference>
<proteinExistence type="inferred from homology"/>
<keyword evidence="5" id="KW-1185">Reference proteome</keyword>
<dbReference type="GO" id="GO:0007041">
    <property type="term" value="P:lysosomal transport"/>
    <property type="evidence" value="ECO:0007669"/>
    <property type="project" value="TreeGrafter"/>
</dbReference>
<feature type="non-terminal residue" evidence="4">
    <location>
        <position position="1"/>
    </location>
</feature>
<keyword evidence="3" id="KW-0653">Protein transport</keyword>
<comment type="function">
    <text evidence="3">Acts as component of the GARP complex that is involved in retrograde transport from early and late endosomes to the trans-Golgi network (TGN).</text>
</comment>
<protein>
    <recommendedName>
        <fullName evidence="2 3">Vacuolar protein sorting-associated protein 51 homolog</fullName>
    </recommendedName>
</protein>
<dbReference type="GO" id="GO:0007030">
    <property type="term" value="P:Golgi organization"/>
    <property type="evidence" value="ECO:0007669"/>
    <property type="project" value="UniProtKB-UniRule"/>
</dbReference>
<gene>
    <name evidence="4" type="ORF">PACLA_8A088518</name>
</gene>
<dbReference type="Pfam" id="PF08700">
    <property type="entry name" value="VPS51_Exo84_N"/>
    <property type="match status" value="1"/>
</dbReference>
<dbReference type="GO" id="GO:0000938">
    <property type="term" value="C:GARP complex"/>
    <property type="evidence" value="ECO:0007669"/>
    <property type="project" value="UniProtKB-UniRule"/>
</dbReference>
<dbReference type="GO" id="GO:0042147">
    <property type="term" value="P:retrograde transport, endosome to Golgi"/>
    <property type="evidence" value="ECO:0007669"/>
    <property type="project" value="UniProtKB-UniRule"/>
</dbReference>
<dbReference type="EMBL" id="CACRXK020022655">
    <property type="protein sequence ID" value="CAB4037028.1"/>
    <property type="molecule type" value="Genomic_DNA"/>
</dbReference>
<name>A0A7D9LM51_PARCT</name>
<dbReference type="GO" id="GO:1990745">
    <property type="term" value="C:EARP complex"/>
    <property type="evidence" value="ECO:0007669"/>
    <property type="project" value="TreeGrafter"/>
</dbReference>
<dbReference type="AlphaFoldDB" id="A0A7D9LM51"/>
<sequence length="155" mass="17790">MAEEDPDSSVARARHRQKRGLLKLYYGVGEEPGETPVNPCDINGAHFKPDAYMEKLLKEKSLTELMDKETDITKQIKSLDSDMQTLVYENYNKFISATDTIRKMKNDFKKMEEEMDNLSVKMSAITAFNDKISNTLQDKRLQITKLSGVHALLRK</sequence>
<dbReference type="GO" id="GO:0048193">
    <property type="term" value="P:Golgi vesicle transport"/>
    <property type="evidence" value="ECO:0007669"/>
    <property type="project" value="TreeGrafter"/>
</dbReference>
<dbReference type="PANTHER" id="PTHR15954">
    <property type="entry name" value="VACUOLAR PROTEIN SORTING-ASSOCIATED PROTEIN 51 HOMOLOG"/>
    <property type="match status" value="1"/>
</dbReference>
<comment type="subunit">
    <text evidence="3">Component of the Golgi-associated retrograde protein (GARP) complex.</text>
</comment>